<keyword evidence="6 8" id="KW-0472">Membrane</keyword>
<evidence type="ECO:0000256" key="1">
    <source>
        <dbReference type="ARBA" id="ARBA00004141"/>
    </source>
</evidence>
<dbReference type="PANTHER" id="PTHR43829:SF9">
    <property type="entry name" value="AQUAPORIN-9"/>
    <property type="match status" value="1"/>
</dbReference>
<evidence type="ECO:0000313" key="9">
    <source>
        <dbReference type="EMBL" id="KRM40293.1"/>
    </source>
</evidence>
<reference evidence="9 10" key="1">
    <citation type="journal article" date="2015" name="Genome Announc.">
        <title>Expanding the biotechnology potential of lactobacilli through comparative genomics of 213 strains and associated genera.</title>
        <authorList>
            <person name="Sun Z."/>
            <person name="Harris H.M."/>
            <person name="McCann A."/>
            <person name="Guo C."/>
            <person name="Argimon S."/>
            <person name="Zhang W."/>
            <person name="Yang X."/>
            <person name="Jeffery I.B."/>
            <person name="Cooney J.C."/>
            <person name="Kagawa T.F."/>
            <person name="Liu W."/>
            <person name="Song Y."/>
            <person name="Salvetti E."/>
            <person name="Wrobel A."/>
            <person name="Rasinkangas P."/>
            <person name="Parkhill J."/>
            <person name="Rea M.C."/>
            <person name="O'Sullivan O."/>
            <person name="Ritari J."/>
            <person name="Douillard F.P."/>
            <person name="Paul Ross R."/>
            <person name="Yang R."/>
            <person name="Briner A.E."/>
            <person name="Felis G.E."/>
            <person name="de Vos W.M."/>
            <person name="Barrangou R."/>
            <person name="Klaenhammer T.R."/>
            <person name="Caufield P.W."/>
            <person name="Cui Y."/>
            <person name="Zhang H."/>
            <person name="O'Toole P.W."/>
        </authorList>
    </citation>
    <scope>NUCLEOTIDE SEQUENCE [LARGE SCALE GENOMIC DNA]</scope>
    <source>
        <strain evidence="9 10">DSM 5661</strain>
    </source>
</reference>
<dbReference type="PRINTS" id="PR00783">
    <property type="entry name" value="MINTRINSICP"/>
</dbReference>
<gene>
    <name evidence="9" type="ORF">FC39_GL000765</name>
</gene>
<evidence type="ECO:0000256" key="3">
    <source>
        <dbReference type="ARBA" id="ARBA00022448"/>
    </source>
</evidence>
<feature type="transmembrane region" description="Helical" evidence="8">
    <location>
        <begin position="174"/>
        <end position="192"/>
    </location>
</feature>
<dbReference type="GO" id="GO:0005886">
    <property type="term" value="C:plasma membrane"/>
    <property type="evidence" value="ECO:0007669"/>
    <property type="project" value="TreeGrafter"/>
</dbReference>
<evidence type="ECO:0000313" key="10">
    <source>
        <dbReference type="Proteomes" id="UP000051223"/>
    </source>
</evidence>
<dbReference type="Gene3D" id="1.20.1080.10">
    <property type="entry name" value="Glycerol uptake facilitator protein"/>
    <property type="match status" value="1"/>
</dbReference>
<feature type="transmembrane region" description="Helical" evidence="8">
    <location>
        <begin position="47"/>
        <end position="72"/>
    </location>
</feature>
<dbReference type="AlphaFoldDB" id="A0A0R1YE53"/>
<evidence type="ECO:0000256" key="6">
    <source>
        <dbReference type="ARBA" id="ARBA00023136"/>
    </source>
</evidence>
<dbReference type="Proteomes" id="UP000051223">
    <property type="component" value="Unassembled WGS sequence"/>
</dbReference>
<dbReference type="GO" id="GO:0015254">
    <property type="term" value="F:glycerol channel activity"/>
    <property type="evidence" value="ECO:0007669"/>
    <property type="project" value="TreeGrafter"/>
</dbReference>
<dbReference type="RefSeq" id="WP_056941448.1">
    <property type="nucleotide sequence ID" value="NZ_AZGI01000025.1"/>
</dbReference>
<dbReference type="PATRIC" id="fig|1423754.3.peg.787"/>
<accession>A0A0R1YE53</accession>
<evidence type="ECO:0000256" key="5">
    <source>
        <dbReference type="ARBA" id="ARBA00022989"/>
    </source>
</evidence>
<keyword evidence="3 7" id="KW-0813">Transport</keyword>
<evidence type="ECO:0000256" key="4">
    <source>
        <dbReference type="ARBA" id="ARBA00022692"/>
    </source>
</evidence>
<evidence type="ECO:0000256" key="8">
    <source>
        <dbReference type="SAM" id="Phobius"/>
    </source>
</evidence>
<dbReference type="Pfam" id="PF00230">
    <property type="entry name" value="MIP"/>
    <property type="match status" value="1"/>
</dbReference>
<comment type="caution">
    <text evidence="9">The sequence shown here is derived from an EMBL/GenBank/DDBJ whole genome shotgun (WGS) entry which is preliminary data.</text>
</comment>
<dbReference type="EMBL" id="AZGI01000025">
    <property type="protein sequence ID" value="KRM40293.1"/>
    <property type="molecule type" value="Genomic_DNA"/>
</dbReference>
<dbReference type="InterPro" id="IPR023271">
    <property type="entry name" value="Aquaporin-like"/>
</dbReference>
<feature type="transmembrane region" description="Helical" evidence="8">
    <location>
        <begin position="93"/>
        <end position="116"/>
    </location>
</feature>
<evidence type="ECO:0000256" key="7">
    <source>
        <dbReference type="RuleBase" id="RU000477"/>
    </source>
</evidence>
<name>A0A0R1YE53_9LACO</name>
<dbReference type="CDD" id="cd00333">
    <property type="entry name" value="MIP"/>
    <property type="match status" value="1"/>
</dbReference>
<evidence type="ECO:0000256" key="2">
    <source>
        <dbReference type="ARBA" id="ARBA00006175"/>
    </source>
</evidence>
<dbReference type="InterPro" id="IPR000425">
    <property type="entry name" value="MIP"/>
</dbReference>
<sequence length="251" mass="26928">MEHTWMMKYFAEFFGTLILVLFGNGAVANTFLTGTTGDPEDGKANGGWLLIALSFGFGVMIPSMLFGSISGCHINPAATIAQACAGIFPWSHVLQYIFFQFLGAICGQLIVLAVYWPHFKKTKDSNIVFGCFSTVDATNNKLNGFVAEVAGTAVLMFVAIGLYRGTFFKQAVDIANIGVGFMIMAVVMAIGGPTGPSLNPARDLGPRILYAILPVPNSDKNAHWDYSWVASVGPIVGAIIGIFLYKFAFGL</sequence>
<dbReference type="SUPFAM" id="SSF81338">
    <property type="entry name" value="Aquaporin-like"/>
    <property type="match status" value="1"/>
</dbReference>
<dbReference type="eggNOG" id="COG0580">
    <property type="taxonomic scope" value="Bacteria"/>
</dbReference>
<protein>
    <submittedName>
        <fullName evidence="9">Glycerol uptake facilitator related permease (Major Intrinsic protein family)</fullName>
    </submittedName>
</protein>
<comment type="similarity">
    <text evidence="2 7">Belongs to the MIP/aquaporin (TC 1.A.8) family.</text>
</comment>
<keyword evidence="5 8" id="KW-1133">Transmembrane helix</keyword>
<dbReference type="PANTHER" id="PTHR43829">
    <property type="entry name" value="AQUAPORIN OR AQUAGLYCEROPORIN RELATED"/>
    <property type="match status" value="1"/>
</dbReference>
<dbReference type="STRING" id="1423754.FC39_GL000765"/>
<comment type="subcellular location">
    <subcellularLocation>
        <location evidence="1">Membrane</location>
        <topology evidence="1">Multi-pass membrane protein</topology>
    </subcellularLocation>
</comment>
<feature type="transmembrane region" description="Helical" evidence="8">
    <location>
        <begin position="226"/>
        <end position="245"/>
    </location>
</feature>
<organism evidence="9 10">
    <name type="scientific">Lactobacillus hamsteri DSM 5661 = JCM 6256</name>
    <dbReference type="NCBI Taxonomy" id="1423754"/>
    <lineage>
        <taxon>Bacteria</taxon>
        <taxon>Bacillati</taxon>
        <taxon>Bacillota</taxon>
        <taxon>Bacilli</taxon>
        <taxon>Lactobacillales</taxon>
        <taxon>Lactobacillaceae</taxon>
        <taxon>Lactobacillus</taxon>
    </lineage>
</organism>
<proteinExistence type="inferred from homology"/>
<keyword evidence="10" id="KW-1185">Reference proteome</keyword>
<dbReference type="InterPro" id="IPR050363">
    <property type="entry name" value="MIP/Aquaporin"/>
</dbReference>
<feature type="transmembrane region" description="Helical" evidence="8">
    <location>
        <begin position="142"/>
        <end position="162"/>
    </location>
</feature>
<keyword evidence="4 7" id="KW-0812">Transmembrane</keyword>